<evidence type="ECO:0000256" key="1">
    <source>
        <dbReference type="SAM" id="MobiDB-lite"/>
    </source>
</evidence>
<keyword evidence="3" id="KW-1185">Reference proteome</keyword>
<dbReference type="Proteomes" id="UP000800096">
    <property type="component" value="Unassembled WGS sequence"/>
</dbReference>
<dbReference type="AlphaFoldDB" id="A0A6A5Q7Z9"/>
<protein>
    <submittedName>
        <fullName evidence="2">Uncharacterized protein</fullName>
    </submittedName>
</protein>
<reference evidence="2" key="1">
    <citation type="journal article" date="2020" name="Stud. Mycol.">
        <title>101 Dothideomycetes genomes: a test case for predicting lifestyles and emergence of pathogens.</title>
        <authorList>
            <person name="Haridas S."/>
            <person name="Albert R."/>
            <person name="Binder M."/>
            <person name="Bloem J."/>
            <person name="Labutti K."/>
            <person name="Salamov A."/>
            <person name="Andreopoulos B."/>
            <person name="Baker S."/>
            <person name="Barry K."/>
            <person name="Bills G."/>
            <person name="Bluhm B."/>
            <person name="Cannon C."/>
            <person name="Castanera R."/>
            <person name="Culley D."/>
            <person name="Daum C."/>
            <person name="Ezra D."/>
            <person name="Gonzalez J."/>
            <person name="Henrissat B."/>
            <person name="Kuo A."/>
            <person name="Liang C."/>
            <person name="Lipzen A."/>
            <person name="Lutzoni F."/>
            <person name="Magnuson J."/>
            <person name="Mondo S."/>
            <person name="Nolan M."/>
            <person name="Ohm R."/>
            <person name="Pangilinan J."/>
            <person name="Park H.-J."/>
            <person name="Ramirez L."/>
            <person name="Alfaro M."/>
            <person name="Sun H."/>
            <person name="Tritt A."/>
            <person name="Yoshinaga Y."/>
            <person name="Zwiers L.-H."/>
            <person name="Turgeon B."/>
            <person name="Goodwin S."/>
            <person name="Spatafora J."/>
            <person name="Crous P."/>
            <person name="Grigoriev I."/>
        </authorList>
    </citation>
    <scope>NUCLEOTIDE SEQUENCE</scope>
    <source>
        <strain evidence="2">HMLAC05119</strain>
    </source>
</reference>
<proteinExistence type="predicted"/>
<feature type="region of interest" description="Disordered" evidence="1">
    <location>
        <begin position="115"/>
        <end position="148"/>
    </location>
</feature>
<sequence>MPGCFPLTSLYQAIASHCQNIPSNLLLLVHSSQPSSQHSIQSPSTTMYARTILALFCTVLSVLAAPLPDSKSAIGNVAAISNDQHVSPYLDLDRRNPEAKRFGAGTHDAVSAWKFGGGKRDAEPSGRFGGGRREAGPVRFGGSRTGTN</sequence>
<evidence type="ECO:0000313" key="2">
    <source>
        <dbReference type="EMBL" id="KAF1911040.1"/>
    </source>
</evidence>
<evidence type="ECO:0000313" key="3">
    <source>
        <dbReference type="Proteomes" id="UP000800096"/>
    </source>
</evidence>
<organism evidence="2 3">
    <name type="scientific">Ampelomyces quisqualis</name>
    <name type="common">Powdery mildew agent</name>
    <dbReference type="NCBI Taxonomy" id="50730"/>
    <lineage>
        <taxon>Eukaryota</taxon>
        <taxon>Fungi</taxon>
        <taxon>Dikarya</taxon>
        <taxon>Ascomycota</taxon>
        <taxon>Pezizomycotina</taxon>
        <taxon>Dothideomycetes</taxon>
        <taxon>Pleosporomycetidae</taxon>
        <taxon>Pleosporales</taxon>
        <taxon>Pleosporineae</taxon>
        <taxon>Phaeosphaeriaceae</taxon>
        <taxon>Ampelomyces</taxon>
    </lineage>
</organism>
<name>A0A6A5Q7Z9_AMPQU</name>
<dbReference type="EMBL" id="ML979146">
    <property type="protein sequence ID" value="KAF1911040.1"/>
    <property type="molecule type" value="Genomic_DNA"/>
</dbReference>
<accession>A0A6A5Q7Z9</accession>
<gene>
    <name evidence="2" type="ORF">BDU57DRAFT_524721</name>
</gene>